<comment type="caution">
    <text evidence="1">The sequence shown here is derived from an EMBL/GenBank/DDBJ whole genome shotgun (WGS) entry which is preliminary data.</text>
</comment>
<protein>
    <recommendedName>
        <fullName evidence="3">N-acetyltransferase domain-containing protein</fullName>
    </recommendedName>
</protein>
<dbReference type="InterPro" id="IPR016181">
    <property type="entry name" value="Acyl_CoA_acyltransferase"/>
</dbReference>
<dbReference type="SUPFAM" id="SSF55729">
    <property type="entry name" value="Acyl-CoA N-acyltransferases (Nat)"/>
    <property type="match status" value="1"/>
</dbReference>
<sequence>MAANVEVRDIQEGDAEALLADIRPADLIELQASCRGDLLEAIKESIASAPHRWCVTVDGDLAALIGVTRAPRDPEVGIPWMSGTSAFYRAPRALTRLGRHYSAFGLSIYHTLVNYVDVRNTVSIRWLKAMGYTVADEPLPVGVNGELFYRFSMSRIRPPCAGLLLSPPPGL</sequence>
<evidence type="ECO:0000313" key="1">
    <source>
        <dbReference type="EMBL" id="OZI23751.1"/>
    </source>
</evidence>
<dbReference type="EMBL" id="NEVJ01000002">
    <property type="protein sequence ID" value="OZI23751.1"/>
    <property type="molecule type" value="Genomic_DNA"/>
</dbReference>
<dbReference type="OrthoDB" id="6711434at2"/>
<evidence type="ECO:0000313" key="2">
    <source>
        <dbReference type="Proteomes" id="UP000216857"/>
    </source>
</evidence>
<dbReference type="RefSeq" id="WP_094846712.1">
    <property type="nucleotide sequence ID" value="NZ_NEVJ01000002.1"/>
</dbReference>
<proteinExistence type="predicted"/>
<name>A0A261RFP4_9BORD</name>
<evidence type="ECO:0008006" key="3">
    <source>
        <dbReference type="Google" id="ProtNLM"/>
    </source>
</evidence>
<keyword evidence="2" id="KW-1185">Reference proteome</keyword>
<accession>A0A261RFP4</accession>
<organism evidence="1 2">
    <name type="scientific">Bordetella genomosp. 9</name>
    <dbReference type="NCBI Taxonomy" id="1416803"/>
    <lineage>
        <taxon>Bacteria</taxon>
        <taxon>Pseudomonadati</taxon>
        <taxon>Pseudomonadota</taxon>
        <taxon>Betaproteobacteria</taxon>
        <taxon>Burkholderiales</taxon>
        <taxon>Alcaligenaceae</taxon>
        <taxon>Bordetella</taxon>
    </lineage>
</organism>
<reference evidence="1" key="1">
    <citation type="submission" date="2017-05" db="EMBL/GenBank/DDBJ databases">
        <title>Complete and WGS of Bordetella genogroups.</title>
        <authorList>
            <person name="Spilker T."/>
            <person name="Lipuma J."/>
        </authorList>
    </citation>
    <scope>NUCLEOTIDE SEQUENCE</scope>
    <source>
        <strain evidence="1">AU21707</strain>
    </source>
</reference>
<dbReference type="AlphaFoldDB" id="A0A261RFP4"/>
<gene>
    <name evidence="1" type="ORF">CAL26_09990</name>
</gene>
<dbReference type="Proteomes" id="UP000216857">
    <property type="component" value="Unassembled WGS sequence"/>
</dbReference>